<name>A0AAW0X1W2_CHEQU</name>
<dbReference type="AlphaFoldDB" id="A0AAW0X1W2"/>
<feature type="signal peptide" evidence="1">
    <location>
        <begin position="1"/>
        <end position="15"/>
    </location>
</feature>
<dbReference type="EMBL" id="JARKIK010000041">
    <property type="protein sequence ID" value="KAK8737887.1"/>
    <property type="molecule type" value="Genomic_DNA"/>
</dbReference>
<keyword evidence="1" id="KW-0732">Signal</keyword>
<accession>A0AAW0X1W2</accession>
<evidence type="ECO:0000256" key="1">
    <source>
        <dbReference type="SAM" id="SignalP"/>
    </source>
</evidence>
<keyword evidence="3" id="KW-1185">Reference proteome</keyword>
<evidence type="ECO:0000313" key="2">
    <source>
        <dbReference type="EMBL" id="KAK8737887.1"/>
    </source>
</evidence>
<gene>
    <name evidence="2" type="ORF">OTU49_004291</name>
</gene>
<protein>
    <recommendedName>
        <fullName evidence="4">C2H2-type domain-containing protein</fullName>
    </recommendedName>
</protein>
<reference evidence="2 3" key="1">
    <citation type="journal article" date="2024" name="BMC Genomics">
        <title>Genome assembly of redclaw crayfish (Cherax quadricarinatus) provides insights into its immune adaptation and hypoxia tolerance.</title>
        <authorList>
            <person name="Liu Z."/>
            <person name="Zheng J."/>
            <person name="Li H."/>
            <person name="Fang K."/>
            <person name="Wang S."/>
            <person name="He J."/>
            <person name="Zhou D."/>
            <person name="Weng S."/>
            <person name="Chi M."/>
            <person name="Gu Z."/>
            <person name="He J."/>
            <person name="Li F."/>
            <person name="Wang M."/>
        </authorList>
    </citation>
    <scope>NUCLEOTIDE SEQUENCE [LARGE SCALE GENOMIC DNA]</scope>
    <source>
        <strain evidence="2">ZL_2023a</strain>
    </source>
</reference>
<evidence type="ECO:0000313" key="3">
    <source>
        <dbReference type="Proteomes" id="UP001445076"/>
    </source>
</evidence>
<dbReference type="Proteomes" id="UP001445076">
    <property type="component" value="Unassembled WGS sequence"/>
</dbReference>
<sequence>MNLFFFALNGALVDASPINDSPIYILFLIFEALNLATQPLLALKSITTNLGGQPLSYTFQFFIHMPVLSAYPEETASVQHYPHFWCSTAFRWLHCLTTKTYSQKAKQLNMLAFGFFVMENVFTIGFCAAPILSCHICSSPFQLSDDSSYNYCHVVHTTTLLSVV</sequence>
<feature type="chain" id="PRO_5043990628" description="C2H2-type domain-containing protein" evidence="1">
    <location>
        <begin position="16"/>
        <end position="164"/>
    </location>
</feature>
<proteinExistence type="predicted"/>
<organism evidence="2 3">
    <name type="scientific">Cherax quadricarinatus</name>
    <name type="common">Australian red claw crayfish</name>
    <dbReference type="NCBI Taxonomy" id="27406"/>
    <lineage>
        <taxon>Eukaryota</taxon>
        <taxon>Metazoa</taxon>
        <taxon>Ecdysozoa</taxon>
        <taxon>Arthropoda</taxon>
        <taxon>Crustacea</taxon>
        <taxon>Multicrustacea</taxon>
        <taxon>Malacostraca</taxon>
        <taxon>Eumalacostraca</taxon>
        <taxon>Eucarida</taxon>
        <taxon>Decapoda</taxon>
        <taxon>Pleocyemata</taxon>
        <taxon>Astacidea</taxon>
        <taxon>Parastacoidea</taxon>
        <taxon>Parastacidae</taxon>
        <taxon>Cherax</taxon>
    </lineage>
</organism>
<comment type="caution">
    <text evidence="2">The sequence shown here is derived from an EMBL/GenBank/DDBJ whole genome shotgun (WGS) entry which is preliminary data.</text>
</comment>
<evidence type="ECO:0008006" key="4">
    <source>
        <dbReference type="Google" id="ProtNLM"/>
    </source>
</evidence>